<dbReference type="PATRIC" id="fig|1240687.3.peg.3122"/>
<keyword evidence="1" id="KW-0472">Membrane</keyword>
<dbReference type="InterPro" id="IPR011042">
    <property type="entry name" value="6-blade_b-propeller_TolB-like"/>
</dbReference>
<evidence type="ECO:0000313" key="2">
    <source>
        <dbReference type="EMBL" id="EMK23293.1"/>
    </source>
</evidence>
<evidence type="ECO:0000256" key="1">
    <source>
        <dbReference type="SAM" id="Phobius"/>
    </source>
</evidence>
<dbReference type="InterPro" id="IPR010620">
    <property type="entry name" value="SBBP_repeat"/>
</dbReference>
<dbReference type="AlphaFoldDB" id="M6F3E1"/>
<proteinExistence type="predicted"/>
<dbReference type="SUPFAM" id="SSF101898">
    <property type="entry name" value="NHL repeat"/>
    <property type="match status" value="1"/>
</dbReference>
<dbReference type="PANTHER" id="PTHR35580:SF1">
    <property type="entry name" value="PHYTASE-LIKE DOMAIN-CONTAINING PROTEIN"/>
    <property type="match status" value="1"/>
</dbReference>
<dbReference type="Gene3D" id="2.120.10.30">
    <property type="entry name" value="TolB, C-terminal domain"/>
    <property type="match status" value="1"/>
</dbReference>
<accession>M6F3E1</accession>
<reference evidence="2 3" key="1">
    <citation type="submission" date="2013-01" db="EMBL/GenBank/DDBJ databases">
        <authorList>
            <person name="Harkins D.M."/>
            <person name="Durkin A.S."/>
            <person name="Brinkac L.M."/>
            <person name="Haft D.H."/>
            <person name="Selengut J.D."/>
            <person name="Sanka R."/>
            <person name="DePew J."/>
            <person name="Purushe J."/>
            <person name="Galloway R.L."/>
            <person name="Vinetz J.M."/>
            <person name="Sutton G.G."/>
            <person name="Nierman W.C."/>
            <person name="Fouts D.E."/>
        </authorList>
    </citation>
    <scope>NUCLEOTIDE SEQUENCE [LARGE SCALE GENOMIC DNA]</scope>
    <source>
        <strain evidence="2 3">Nikolaevo</strain>
    </source>
</reference>
<dbReference type="InterPro" id="IPR052918">
    <property type="entry name" value="Motility_Chemotaxis_Reg"/>
</dbReference>
<dbReference type="PANTHER" id="PTHR35580">
    <property type="entry name" value="CELL SURFACE GLYCOPROTEIN (S-LAYER PROTEIN)-LIKE PROTEIN"/>
    <property type="match status" value="1"/>
</dbReference>
<dbReference type="Proteomes" id="UP000011980">
    <property type="component" value="Unassembled WGS sequence"/>
</dbReference>
<organism evidence="2 3">
    <name type="scientific">Leptospira kirschneri serovar Bulgarica str. Nikolaevo</name>
    <dbReference type="NCBI Taxonomy" id="1240687"/>
    <lineage>
        <taxon>Bacteria</taxon>
        <taxon>Pseudomonadati</taxon>
        <taxon>Spirochaetota</taxon>
        <taxon>Spirochaetia</taxon>
        <taxon>Leptospirales</taxon>
        <taxon>Leptospiraceae</taxon>
        <taxon>Leptospira</taxon>
    </lineage>
</organism>
<feature type="transmembrane region" description="Helical" evidence="1">
    <location>
        <begin position="7"/>
        <end position="23"/>
    </location>
</feature>
<keyword evidence="1" id="KW-0812">Transmembrane</keyword>
<sequence>MIQVERKILIRLTILIFIIFFYACSPTSNKEIKNFLIPLVQGNSSLPQNSFTSNPEEQPIDLDQNPNILEENPIVIGENENAAIFEERPFVFGENPLHLEWSTLLEIPSDDTIKIPNVAIDGNGFIYVASDSNANLIGNELKIGTRDVILKKYDSRQNELWMKRIGSRNTSLIITGLAADRNGNAYVTGYTNGPLEKALISDQDMFLVKFNPDGTIAWKKQAALKRARGVYNTYKVFTEGITVDIFGNSYVVGTSNGPFGDNANGNLGGGYIIKFDTNGNQIWVKQISIVGASIYPKKVAVDESSGQIYVAGTSNNANFRTNKKFNYSNGVGGDDLFILRFNENGNQEFFTQTNLYRDSITLNSLTVDSLGNVLAGGSSFIDLEFGTHERTSLRGILIKYDLNGDQRWIRQFGPRENVRLIERSTTVTGVATDENGNIFTTGSTNGNVINEHSEPLGNQDIFLTKYNYLGQIEWIRQIGRQGETLYSGGIGIDFNGDLYTTGLTDDNGKDYQVIGGNLDLFLMRFR</sequence>
<dbReference type="PROSITE" id="PS51257">
    <property type="entry name" value="PROKAR_LIPOPROTEIN"/>
    <property type="match status" value="1"/>
</dbReference>
<dbReference type="Pfam" id="PF06739">
    <property type="entry name" value="SBBP"/>
    <property type="match status" value="6"/>
</dbReference>
<dbReference type="NCBIfam" id="NF047494">
    <property type="entry name" value="Lepto_SBBP_lipo"/>
    <property type="match status" value="1"/>
</dbReference>
<gene>
    <name evidence="2" type="ORF">LEP1GSC008_4018</name>
</gene>
<keyword evidence="1" id="KW-1133">Transmembrane helix</keyword>
<comment type="caution">
    <text evidence="2">The sequence shown here is derived from an EMBL/GenBank/DDBJ whole genome shotgun (WGS) entry which is preliminary data.</text>
</comment>
<name>M6F3E1_9LEPT</name>
<evidence type="ECO:0000313" key="3">
    <source>
        <dbReference type="Proteomes" id="UP000011980"/>
    </source>
</evidence>
<dbReference type="EMBL" id="ANCE01000150">
    <property type="protein sequence ID" value="EMK23293.1"/>
    <property type="molecule type" value="Genomic_DNA"/>
</dbReference>
<protein>
    <submittedName>
        <fullName evidence="2">Beta-propeller repeat protein</fullName>
    </submittedName>
</protein>